<name>A0ABS8E2P1_9ACTN</name>
<dbReference type="InterPro" id="IPR026337">
    <property type="entry name" value="AKG_HExxH"/>
</dbReference>
<organism evidence="1 2">
    <name type="scientific">Streptomyces flavotricini</name>
    <dbReference type="NCBI Taxonomy" id="66888"/>
    <lineage>
        <taxon>Bacteria</taxon>
        <taxon>Bacillati</taxon>
        <taxon>Actinomycetota</taxon>
        <taxon>Actinomycetes</taxon>
        <taxon>Kitasatosporales</taxon>
        <taxon>Streptomycetaceae</taxon>
        <taxon>Streptomyces</taxon>
    </lineage>
</organism>
<protein>
    <submittedName>
        <fullName evidence="1">HEXXH motif domain-containing protein</fullName>
    </submittedName>
</protein>
<dbReference type="RefSeq" id="WP_229335871.1">
    <property type="nucleotide sequence ID" value="NZ_JAINUL010000001.1"/>
</dbReference>
<dbReference type="Proteomes" id="UP001520654">
    <property type="component" value="Unassembled WGS sequence"/>
</dbReference>
<dbReference type="NCBIfam" id="TIGR04267">
    <property type="entry name" value="mod_HExxH"/>
    <property type="match status" value="1"/>
</dbReference>
<dbReference type="EMBL" id="JAINUL010000001">
    <property type="protein sequence ID" value="MCC0095203.1"/>
    <property type="molecule type" value="Genomic_DNA"/>
</dbReference>
<comment type="caution">
    <text evidence="1">The sequence shown here is derived from an EMBL/GenBank/DDBJ whole genome shotgun (WGS) entry which is preliminary data.</text>
</comment>
<accession>A0ABS8E2P1</accession>
<sequence>MTPSPHRLPGELFDAIAAGGGGAQAVRALARAEHSRRLACLHAIRTATREAGGAVAQRAESAWELLETVHRSDPGAATAVLTHPAAGPALVGLLAHLARRPEGADAPVHLLTALAAAAAVRARVPARARWPLAGPGPWVPLPSLGRAHFPGARPGDHAELRVGAEGRATLAIPDAPVPQPPVPVTGDPYRGGERWRGARLLAAFDTDAALTLDTLDPPSFPAAAGRAVHPDADEAHRWAARAKAACALLRADHPQAYAELTAGPWLLVPLRNPARGIVSGSSAETFGSMALSLPPNGTVLAVTMAHEMQHNKFAALLHLFDLFEEGPQGSQERYYAPWRPDPRPLVGLFHGAYAHLAVAQFWGRRGETEPDPALRALAHTRFARWRSGAREATAVILDSGRLTPLGLRFAGRMMETLDGMCRVPLPASAVRRAETAAREHLAAWHDAAGSAPAPTAGRAS</sequence>
<reference evidence="1 2" key="1">
    <citation type="submission" date="2021-08" db="EMBL/GenBank/DDBJ databases">
        <title>Genomic Architecture of Streptomyces flavotricini NGL1 and Streptomyces erythrochromogenes HMS4 With Differential Plant Beneficial attributes and laccase production capabilities.</title>
        <authorList>
            <person name="Salwan R."/>
            <person name="Kaur R."/>
            <person name="Sharma V."/>
        </authorList>
    </citation>
    <scope>NUCLEOTIDE SEQUENCE [LARGE SCALE GENOMIC DNA]</scope>
    <source>
        <strain evidence="1 2">NGL1</strain>
    </source>
</reference>
<evidence type="ECO:0000313" key="2">
    <source>
        <dbReference type="Proteomes" id="UP001520654"/>
    </source>
</evidence>
<keyword evidence="2" id="KW-1185">Reference proteome</keyword>
<evidence type="ECO:0000313" key="1">
    <source>
        <dbReference type="EMBL" id="MCC0095203.1"/>
    </source>
</evidence>
<gene>
    <name evidence="1" type="ORF">K7B10_10480</name>
</gene>
<proteinExistence type="predicted"/>